<evidence type="ECO:0000313" key="1">
    <source>
        <dbReference type="Proteomes" id="UP000095286"/>
    </source>
</evidence>
<evidence type="ECO:0000313" key="2">
    <source>
        <dbReference type="WBParaSite" id="RSKR_0000993800.1"/>
    </source>
</evidence>
<sequence>MTLTKLQNKYCVRFTKNDDYKLMLKYLTQCFHQSEAITQALHLDIEYMRFHYEIFLNDTFLMNNSICVVDSNDQIVGVRYVGIDSNNKKYDTNNTETLDNFYNKFLKDYPSALPLFGIIEDAKVDMKKELPNEIHTLLRTEIIIVPEQYRGLGIAQLLMKDGTDLLRKRFPDAQGDCAETTNPTALKLFEKNGYKKIRDLSYQTYGIPEVQNSPNKVTCVVTLF</sequence>
<dbReference type="WBParaSite" id="RSKR_0000993800.1">
    <property type="protein sequence ID" value="RSKR_0000993800.1"/>
    <property type="gene ID" value="RSKR_0000993800"/>
</dbReference>
<reference evidence="2" key="1">
    <citation type="submission" date="2016-11" db="UniProtKB">
        <authorList>
            <consortium name="WormBaseParasite"/>
        </authorList>
    </citation>
    <scope>IDENTIFICATION</scope>
    <source>
        <strain evidence="2">KR3021</strain>
    </source>
</reference>
<name>A0AC35UC01_9BILA</name>
<proteinExistence type="predicted"/>
<dbReference type="Proteomes" id="UP000095286">
    <property type="component" value="Unplaced"/>
</dbReference>
<accession>A0AC35UC01</accession>
<organism evidence="1 2">
    <name type="scientific">Rhabditophanes sp. KR3021</name>
    <dbReference type="NCBI Taxonomy" id="114890"/>
    <lineage>
        <taxon>Eukaryota</taxon>
        <taxon>Metazoa</taxon>
        <taxon>Ecdysozoa</taxon>
        <taxon>Nematoda</taxon>
        <taxon>Chromadorea</taxon>
        <taxon>Rhabditida</taxon>
        <taxon>Tylenchina</taxon>
        <taxon>Panagrolaimomorpha</taxon>
        <taxon>Strongyloidoidea</taxon>
        <taxon>Alloionematidae</taxon>
        <taxon>Rhabditophanes</taxon>
    </lineage>
</organism>
<protein>
    <submittedName>
        <fullName evidence="2">N-acetyltransferase domain-containing protein</fullName>
    </submittedName>
</protein>